<evidence type="ECO:0000313" key="1">
    <source>
        <dbReference type="EMBL" id="JAE33089.1"/>
    </source>
</evidence>
<reference evidence="1" key="1">
    <citation type="submission" date="2014-09" db="EMBL/GenBank/DDBJ databases">
        <authorList>
            <person name="Magalhaes I.L.F."/>
            <person name="Oliveira U."/>
            <person name="Santos F.R."/>
            <person name="Vidigal T.H.D.A."/>
            <person name="Brescovit A.D."/>
            <person name="Santos A.J."/>
        </authorList>
    </citation>
    <scope>NUCLEOTIDE SEQUENCE</scope>
    <source>
        <tissue evidence="1">Shoot tissue taken approximately 20 cm above the soil surface</tissue>
    </source>
</reference>
<reference evidence="1" key="2">
    <citation type="journal article" date="2015" name="Data Brief">
        <title>Shoot transcriptome of the giant reed, Arundo donax.</title>
        <authorList>
            <person name="Barrero R.A."/>
            <person name="Guerrero F.D."/>
            <person name="Moolhuijzen P."/>
            <person name="Goolsby J.A."/>
            <person name="Tidwell J."/>
            <person name="Bellgard S.E."/>
            <person name="Bellgard M.I."/>
        </authorList>
    </citation>
    <scope>NUCLEOTIDE SEQUENCE</scope>
    <source>
        <tissue evidence="1">Shoot tissue taken approximately 20 cm above the soil surface</tissue>
    </source>
</reference>
<sequence>MVLMSHEYITLIPGRMRSWSVASTQRKRFKLRNLIRGHGHCMAQLNHQPTPPL</sequence>
<dbReference type="EMBL" id="GBRH01164807">
    <property type="protein sequence ID" value="JAE33089.1"/>
    <property type="molecule type" value="Transcribed_RNA"/>
</dbReference>
<name>A0A0A9HBC4_ARUDO</name>
<accession>A0A0A9HBC4</accession>
<protein>
    <submittedName>
        <fullName evidence="1">Uncharacterized protein</fullName>
    </submittedName>
</protein>
<proteinExistence type="predicted"/>
<dbReference type="AlphaFoldDB" id="A0A0A9HBC4"/>
<organism evidence="1">
    <name type="scientific">Arundo donax</name>
    <name type="common">Giant reed</name>
    <name type="synonym">Donax arundinaceus</name>
    <dbReference type="NCBI Taxonomy" id="35708"/>
    <lineage>
        <taxon>Eukaryota</taxon>
        <taxon>Viridiplantae</taxon>
        <taxon>Streptophyta</taxon>
        <taxon>Embryophyta</taxon>
        <taxon>Tracheophyta</taxon>
        <taxon>Spermatophyta</taxon>
        <taxon>Magnoliopsida</taxon>
        <taxon>Liliopsida</taxon>
        <taxon>Poales</taxon>
        <taxon>Poaceae</taxon>
        <taxon>PACMAD clade</taxon>
        <taxon>Arundinoideae</taxon>
        <taxon>Arundineae</taxon>
        <taxon>Arundo</taxon>
    </lineage>
</organism>